<dbReference type="PANTHER" id="PTHR30027">
    <property type="entry name" value="RIBOSOMAL RNA SMALL SUBUNIT METHYLTRANSFERASE E"/>
    <property type="match status" value="1"/>
</dbReference>
<gene>
    <name evidence="13" type="ORF">CLV39_0692</name>
</gene>
<dbReference type="InterPro" id="IPR015947">
    <property type="entry name" value="PUA-like_sf"/>
</dbReference>
<dbReference type="GO" id="GO:0070475">
    <property type="term" value="P:rRNA base methylation"/>
    <property type="evidence" value="ECO:0007669"/>
    <property type="project" value="TreeGrafter"/>
</dbReference>
<dbReference type="GO" id="GO:0005737">
    <property type="term" value="C:cytoplasm"/>
    <property type="evidence" value="ECO:0007669"/>
    <property type="project" value="UniProtKB-SubCell"/>
</dbReference>
<dbReference type="RefSeq" id="WP_121922833.1">
    <property type="nucleotide sequence ID" value="NZ_REFO01000011.1"/>
</dbReference>
<dbReference type="AlphaFoldDB" id="A0A3M0BL14"/>
<evidence type="ECO:0000256" key="6">
    <source>
        <dbReference type="ARBA" id="ARBA00022679"/>
    </source>
</evidence>
<dbReference type="CDD" id="cd18084">
    <property type="entry name" value="RsmE-like"/>
    <property type="match status" value="1"/>
</dbReference>
<comment type="caution">
    <text evidence="13">The sequence shown here is derived from an EMBL/GenBank/DDBJ whole genome shotgun (WGS) entry which is preliminary data.</text>
</comment>
<feature type="domain" description="Ribosomal RNA small subunit methyltransferase E methyltransferase" evidence="11">
    <location>
        <begin position="70"/>
        <end position="229"/>
    </location>
</feature>
<keyword evidence="4 10" id="KW-0698">rRNA processing</keyword>
<reference evidence="13 14" key="1">
    <citation type="submission" date="2018-10" db="EMBL/GenBank/DDBJ databases">
        <title>Genomic Encyclopedia of Archaeal and Bacterial Type Strains, Phase II (KMG-II): from individual species to whole genera.</title>
        <authorList>
            <person name="Goeker M."/>
        </authorList>
    </citation>
    <scope>NUCLEOTIDE SEQUENCE [LARGE SCALE GENOMIC DNA]</scope>
    <source>
        <strain evidence="13 14">VM1</strain>
    </source>
</reference>
<evidence type="ECO:0000256" key="5">
    <source>
        <dbReference type="ARBA" id="ARBA00022603"/>
    </source>
</evidence>
<keyword evidence="5 10" id="KW-0489">Methyltransferase</keyword>
<dbReference type="InterPro" id="IPR006700">
    <property type="entry name" value="RsmE"/>
</dbReference>
<evidence type="ECO:0000313" key="13">
    <source>
        <dbReference type="EMBL" id="RMA97039.1"/>
    </source>
</evidence>
<name>A0A3M0BL14_9AQUI</name>
<evidence type="ECO:0000256" key="9">
    <source>
        <dbReference type="ARBA" id="ARBA00047944"/>
    </source>
</evidence>
<comment type="subcellular location">
    <subcellularLocation>
        <location evidence="1 10">Cytoplasm</location>
    </subcellularLocation>
</comment>
<evidence type="ECO:0000256" key="3">
    <source>
        <dbReference type="ARBA" id="ARBA00022490"/>
    </source>
</evidence>
<comment type="function">
    <text evidence="8 10">Specifically methylates the N3 position of the uracil ring of uridine 1498 (m3U1498) in 16S rRNA. Acts on the fully assembled 30S ribosomal subunit.</text>
</comment>
<evidence type="ECO:0000256" key="1">
    <source>
        <dbReference type="ARBA" id="ARBA00004496"/>
    </source>
</evidence>
<evidence type="ECO:0000256" key="10">
    <source>
        <dbReference type="PIRNR" id="PIRNR015601"/>
    </source>
</evidence>
<organism evidence="13 14">
    <name type="scientific">Hydrogenothermus marinus</name>
    <dbReference type="NCBI Taxonomy" id="133270"/>
    <lineage>
        <taxon>Bacteria</taxon>
        <taxon>Pseudomonadati</taxon>
        <taxon>Aquificota</taxon>
        <taxon>Aquificia</taxon>
        <taxon>Aquificales</taxon>
        <taxon>Hydrogenothermaceae</taxon>
        <taxon>Hydrogenothermus</taxon>
    </lineage>
</organism>
<keyword evidence="7 10" id="KW-0949">S-adenosyl-L-methionine</keyword>
<dbReference type="Proteomes" id="UP000280842">
    <property type="component" value="Unassembled WGS sequence"/>
</dbReference>
<dbReference type="SUPFAM" id="SSF75217">
    <property type="entry name" value="alpha/beta knot"/>
    <property type="match status" value="1"/>
</dbReference>
<dbReference type="Gene3D" id="3.40.1280.10">
    <property type="match status" value="1"/>
</dbReference>
<dbReference type="Pfam" id="PF04452">
    <property type="entry name" value="Methyltrans_RNA"/>
    <property type="match status" value="1"/>
</dbReference>
<protein>
    <recommendedName>
        <fullName evidence="10">Ribosomal RNA small subunit methyltransferase E</fullName>
        <ecNumber evidence="10">2.1.1.193</ecNumber>
    </recommendedName>
</protein>
<keyword evidence="3 10" id="KW-0963">Cytoplasm</keyword>
<dbReference type="InterPro" id="IPR046887">
    <property type="entry name" value="RsmE_PUA-like"/>
</dbReference>
<dbReference type="NCBIfam" id="TIGR00046">
    <property type="entry name" value="RsmE family RNA methyltransferase"/>
    <property type="match status" value="1"/>
</dbReference>
<evidence type="ECO:0000259" key="11">
    <source>
        <dbReference type="Pfam" id="PF04452"/>
    </source>
</evidence>
<feature type="domain" description="Ribosomal RNA small subunit methyltransferase E PUA-like" evidence="12">
    <location>
        <begin position="17"/>
        <end position="59"/>
    </location>
</feature>
<proteinExistence type="inferred from homology"/>
<dbReference type="Pfam" id="PF20260">
    <property type="entry name" value="PUA_4"/>
    <property type="match status" value="1"/>
</dbReference>
<evidence type="ECO:0000259" key="12">
    <source>
        <dbReference type="Pfam" id="PF20260"/>
    </source>
</evidence>
<keyword evidence="14" id="KW-1185">Reference proteome</keyword>
<dbReference type="PIRSF" id="PIRSF015601">
    <property type="entry name" value="MTase_slr0722"/>
    <property type="match status" value="1"/>
</dbReference>
<evidence type="ECO:0000256" key="8">
    <source>
        <dbReference type="ARBA" id="ARBA00025699"/>
    </source>
</evidence>
<dbReference type="EC" id="2.1.1.193" evidence="10"/>
<dbReference type="InterPro" id="IPR029026">
    <property type="entry name" value="tRNA_m1G_MTases_N"/>
</dbReference>
<comment type="similarity">
    <text evidence="2 10">Belongs to the RNA methyltransferase RsmE family.</text>
</comment>
<dbReference type="InterPro" id="IPR029028">
    <property type="entry name" value="Alpha/beta_knot_MTases"/>
</dbReference>
<evidence type="ECO:0000256" key="7">
    <source>
        <dbReference type="ARBA" id="ARBA00022691"/>
    </source>
</evidence>
<dbReference type="Gene3D" id="2.40.240.20">
    <property type="entry name" value="Hypothetical PUA domain-like, domain 1"/>
    <property type="match status" value="1"/>
</dbReference>
<dbReference type="OrthoDB" id="9815641at2"/>
<accession>A0A3M0BL14</accession>
<evidence type="ECO:0000256" key="2">
    <source>
        <dbReference type="ARBA" id="ARBA00005528"/>
    </source>
</evidence>
<sequence>MSYPRFIGKVENSTVILSEEEFHHLKVKRLKEGDFFELNDLKGNIYLCKIEKISKNELKAYPIEKIHQKEEKLKIDLYLCIPNQLSKIDDLIPFLSELGVDKLIPVICKNSAIKQKQIEKKLKKWEKIALNSIKQCKRLYPLKIEPPKQLKDINPDSDIKFLFYEKEKEKTLKQFCDKKVDSISIFIGNEGGFKEEEVLFLEKKGFIPLSLGNLILKMETAVITAVANIKFCFED</sequence>
<keyword evidence="6 10" id="KW-0808">Transferase</keyword>
<evidence type="ECO:0000313" key="14">
    <source>
        <dbReference type="Proteomes" id="UP000280842"/>
    </source>
</evidence>
<dbReference type="EMBL" id="REFO01000011">
    <property type="protein sequence ID" value="RMA97039.1"/>
    <property type="molecule type" value="Genomic_DNA"/>
</dbReference>
<dbReference type="InterPro" id="IPR046886">
    <property type="entry name" value="RsmE_MTase_dom"/>
</dbReference>
<dbReference type="SUPFAM" id="SSF88697">
    <property type="entry name" value="PUA domain-like"/>
    <property type="match status" value="1"/>
</dbReference>
<dbReference type="PANTHER" id="PTHR30027:SF3">
    <property type="entry name" value="16S RRNA (URACIL(1498)-N(3))-METHYLTRANSFERASE"/>
    <property type="match status" value="1"/>
</dbReference>
<comment type="catalytic activity">
    <reaction evidence="9 10">
        <text>uridine(1498) in 16S rRNA + S-adenosyl-L-methionine = N(3)-methyluridine(1498) in 16S rRNA + S-adenosyl-L-homocysteine + H(+)</text>
        <dbReference type="Rhea" id="RHEA:42920"/>
        <dbReference type="Rhea" id="RHEA-COMP:10283"/>
        <dbReference type="Rhea" id="RHEA-COMP:10284"/>
        <dbReference type="ChEBI" id="CHEBI:15378"/>
        <dbReference type="ChEBI" id="CHEBI:57856"/>
        <dbReference type="ChEBI" id="CHEBI:59789"/>
        <dbReference type="ChEBI" id="CHEBI:65315"/>
        <dbReference type="ChEBI" id="CHEBI:74502"/>
        <dbReference type="EC" id="2.1.1.193"/>
    </reaction>
</comment>
<evidence type="ECO:0000256" key="4">
    <source>
        <dbReference type="ARBA" id="ARBA00022552"/>
    </source>
</evidence>
<dbReference type="GO" id="GO:0070042">
    <property type="term" value="F:rRNA (uridine-N3-)-methyltransferase activity"/>
    <property type="evidence" value="ECO:0007669"/>
    <property type="project" value="TreeGrafter"/>
</dbReference>